<evidence type="ECO:0000313" key="2">
    <source>
        <dbReference type="Proteomes" id="UP000461948"/>
    </source>
</evidence>
<name>A0A7X2MTZ7_ENTAG</name>
<protein>
    <submittedName>
        <fullName evidence="1">Diguanylate phosphodiesterase</fullName>
    </submittedName>
</protein>
<feature type="non-terminal residue" evidence="1">
    <location>
        <position position="54"/>
    </location>
</feature>
<reference evidence="1 2" key="1">
    <citation type="submission" date="2019-11" db="EMBL/GenBank/DDBJ databases">
        <title>Draft Genome Sequence of Plant Growth-Promoting Rhizosphere-Associated Bacteria.</title>
        <authorList>
            <person name="Vasilyev I.Y."/>
            <person name="Radchenko V."/>
            <person name="Ilnitskaya E.V."/>
        </authorList>
    </citation>
    <scope>NUCLEOTIDE SEQUENCE [LARGE SCALE GENOMIC DNA]</scope>
    <source>
        <strain evidence="1 2">VRA_MhP_f</strain>
    </source>
</reference>
<dbReference type="EMBL" id="WKLC01002581">
    <property type="protein sequence ID" value="MSE19280.1"/>
    <property type="molecule type" value="Genomic_DNA"/>
</dbReference>
<dbReference type="Proteomes" id="UP000461948">
    <property type="component" value="Unassembled WGS sequence"/>
</dbReference>
<dbReference type="AlphaFoldDB" id="A0A7X2MTZ7"/>
<accession>A0A7X2MTZ7</accession>
<comment type="caution">
    <text evidence="1">The sequence shown here is derived from an EMBL/GenBank/DDBJ whole genome shotgun (WGS) entry which is preliminary data.</text>
</comment>
<gene>
    <name evidence="1" type="ORF">GKC49_30530</name>
</gene>
<organism evidence="1 2">
    <name type="scientific">Enterobacter agglomerans</name>
    <name type="common">Erwinia herbicola</name>
    <name type="synonym">Pantoea agglomerans</name>
    <dbReference type="NCBI Taxonomy" id="549"/>
    <lineage>
        <taxon>Bacteria</taxon>
        <taxon>Pseudomonadati</taxon>
        <taxon>Pseudomonadota</taxon>
        <taxon>Gammaproteobacteria</taxon>
        <taxon>Enterobacterales</taxon>
        <taxon>Erwiniaceae</taxon>
        <taxon>Pantoea</taxon>
        <taxon>Pantoea agglomerans group</taxon>
    </lineage>
</organism>
<sequence length="54" mass="6185">MKIHLSADYQSEIWFYPVCDVNGRLTAVELVTQFVHESAPITLPQDLLLPQLDE</sequence>
<proteinExistence type="predicted"/>
<evidence type="ECO:0000313" key="1">
    <source>
        <dbReference type="EMBL" id="MSE19280.1"/>
    </source>
</evidence>